<reference evidence="1 2" key="1">
    <citation type="submission" date="2013-11" db="EMBL/GenBank/DDBJ databases">
        <title>Opisthorchis viverrini - life in the bile duct.</title>
        <authorList>
            <person name="Young N.D."/>
            <person name="Nagarajan N."/>
            <person name="Lin S.J."/>
            <person name="Korhonen P.K."/>
            <person name="Jex A.R."/>
            <person name="Hall R.S."/>
            <person name="Safavi-Hemami H."/>
            <person name="Kaewkong W."/>
            <person name="Bertrand D."/>
            <person name="Gao S."/>
            <person name="Seet Q."/>
            <person name="Wongkham S."/>
            <person name="Teh B.T."/>
            <person name="Wongkham C."/>
            <person name="Intapan P.M."/>
            <person name="Maleewong W."/>
            <person name="Yang X."/>
            <person name="Hu M."/>
            <person name="Wang Z."/>
            <person name="Hofmann A."/>
            <person name="Sternberg P.W."/>
            <person name="Tan P."/>
            <person name="Wang J."/>
            <person name="Gasser R.B."/>
        </authorList>
    </citation>
    <scope>NUCLEOTIDE SEQUENCE [LARGE SCALE GENOMIC DNA]</scope>
</reference>
<dbReference type="AlphaFoldDB" id="A0A075A5C2"/>
<proteinExistence type="predicted"/>
<dbReference type="EMBL" id="KL596655">
    <property type="protein sequence ID" value="KER30795.1"/>
    <property type="molecule type" value="Genomic_DNA"/>
</dbReference>
<protein>
    <submittedName>
        <fullName evidence="1">Uncharacterized protein</fullName>
    </submittedName>
</protein>
<evidence type="ECO:0000313" key="1">
    <source>
        <dbReference type="EMBL" id="KER30795.1"/>
    </source>
</evidence>
<name>A0A075A5C2_OPIVI</name>
<dbReference type="RefSeq" id="XP_009165444.1">
    <property type="nucleotide sequence ID" value="XM_009167180.1"/>
</dbReference>
<dbReference type="CTD" id="20317024"/>
<dbReference type="GeneID" id="20317024"/>
<evidence type="ECO:0000313" key="2">
    <source>
        <dbReference type="Proteomes" id="UP000054324"/>
    </source>
</evidence>
<organism evidence="1 2">
    <name type="scientific">Opisthorchis viverrini</name>
    <name type="common">Southeast Asian liver fluke</name>
    <dbReference type="NCBI Taxonomy" id="6198"/>
    <lineage>
        <taxon>Eukaryota</taxon>
        <taxon>Metazoa</taxon>
        <taxon>Spiralia</taxon>
        <taxon>Lophotrochozoa</taxon>
        <taxon>Platyhelminthes</taxon>
        <taxon>Trematoda</taxon>
        <taxon>Digenea</taxon>
        <taxon>Opisthorchiida</taxon>
        <taxon>Opisthorchiata</taxon>
        <taxon>Opisthorchiidae</taxon>
        <taxon>Opisthorchis</taxon>
    </lineage>
</organism>
<dbReference type="KEGG" id="ovi:T265_02836"/>
<accession>A0A075A5C2</accession>
<sequence>MTPDAGLYGDNFIRCPKSMSTMNSPPLSLSIFREHHNPKSLIFLRPESTRPKQHPFRSSCLHCVPWRKRYRVSGHDDLLSTLLKNCDGFRSQYLSSTFGSVWKNQIVLDNWGESVIMFNFKNGTLSECSNHRSVTLTPVVTMLPISLILPQKANPWPISIKRDFDRVEAAPTTFSHSKGSFDSVDLSTDCLPRRVLFCAPFEMAETARRVRKRLRKVWVLLVLYAFRDGVPVTPPVLGWRPWKKWRLIGIYGIRVAIFLPDCVTECLGILTAAQPFEWTACQINYWYARSILRNLTTVFSIEKNAGSSGSVDGRWLVR</sequence>
<gene>
    <name evidence="1" type="ORF">T265_02836</name>
</gene>
<dbReference type="Proteomes" id="UP000054324">
    <property type="component" value="Unassembled WGS sequence"/>
</dbReference>
<keyword evidence="2" id="KW-1185">Reference proteome</keyword>